<organism evidence="1">
    <name type="scientific">Brassica napus</name>
    <name type="common">Rape</name>
    <dbReference type="NCBI Taxonomy" id="3708"/>
    <lineage>
        <taxon>Eukaryota</taxon>
        <taxon>Viridiplantae</taxon>
        <taxon>Streptophyta</taxon>
        <taxon>Embryophyta</taxon>
        <taxon>Tracheophyta</taxon>
        <taxon>Spermatophyta</taxon>
        <taxon>Magnoliopsida</taxon>
        <taxon>eudicotyledons</taxon>
        <taxon>Gunneridae</taxon>
        <taxon>Pentapetalae</taxon>
        <taxon>rosids</taxon>
        <taxon>malvids</taxon>
        <taxon>Brassicales</taxon>
        <taxon>Brassicaceae</taxon>
        <taxon>Brassiceae</taxon>
        <taxon>Brassica</taxon>
    </lineage>
</organism>
<dbReference type="Proteomes" id="UP001295469">
    <property type="component" value="Chromosome C07"/>
</dbReference>
<evidence type="ECO:0000313" key="1">
    <source>
        <dbReference type="EMBL" id="CAF1967394.1"/>
    </source>
</evidence>
<proteinExistence type="predicted"/>
<protein>
    <submittedName>
        <fullName evidence="1">(rape) hypothetical protein</fullName>
    </submittedName>
</protein>
<accession>A0A816M186</accession>
<dbReference type="EMBL" id="HG994371">
    <property type="protein sequence ID" value="CAF1967394.1"/>
    <property type="molecule type" value="Genomic_DNA"/>
</dbReference>
<sequence length="81" mass="9094">MLAQVSLFQKPLVKVKLGDLMAATNSFSSENIIVTTRTGTRYTAILPDGSALGVKHLSECKLGEKEFRYEMNQLWELHHLS</sequence>
<dbReference type="AlphaFoldDB" id="A0A816M186"/>
<gene>
    <name evidence="1" type="ORF">DARMORV10_C07P14620.1</name>
</gene>
<reference evidence="1" key="1">
    <citation type="submission" date="2021-01" db="EMBL/GenBank/DDBJ databases">
        <authorList>
            <consortium name="Genoscope - CEA"/>
            <person name="William W."/>
        </authorList>
    </citation>
    <scope>NUCLEOTIDE SEQUENCE</scope>
</reference>
<dbReference type="Gene3D" id="3.30.200.20">
    <property type="entry name" value="Phosphorylase Kinase, domain 1"/>
    <property type="match status" value="1"/>
</dbReference>
<name>A0A816M186_BRANA</name>